<dbReference type="AlphaFoldDB" id="A0ABD3VF04"/>
<keyword evidence="3" id="KW-1185">Reference proteome</keyword>
<protein>
    <submittedName>
        <fullName evidence="2">Uncharacterized protein</fullName>
    </submittedName>
</protein>
<comment type="caution">
    <text evidence="2">The sequence shown here is derived from an EMBL/GenBank/DDBJ whole genome shotgun (WGS) entry which is preliminary data.</text>
</comment>
<feature type="signal peptide" evidence="1">
    <location>
        <begin position="1"/>
        <end position="18"/>
    </location>
</feature>
<proteinExistence type="predicted"/>
<gene>
    <name evidence="2" type="ORF">ACJMK2_010332</name>
</gene>
<reference evidence="2 3" key="1">
    <citation type="submission" date="2024-11" db="EMBL/GenBank/DDBJ databases">
        <title>Chromosome-level genome assembly of the freshwater bivalve Anodonta woodiana.</title>
        <authorList>
            <person name="Chen X."/>
        </authorList>
    </citation>
    <scope>NUCLEOTIDE SEQUENCE [LARGE SCALE GENOMIC DNA]</scope>
    <source>
        <strain evidence="2">MN2024</strain>
        <tissue evidence="2">Gills</tissue>
    </source>
</reference>
<keyword evidence="1" id="KW-0732">Signal</keyword>
<evidence type="ECO:0000313" key="3">
    <source>
        <dbReference type="Proteomes" id="UP001634394"/>
    </source>
</evidence>
<feature type="chain" id="PRO_5044838438" evidence="1">
    <location>
        <begin position="19"/>
        <end position="171"/>
    </location>
</feature>
<evidence type="ECO:0000313" key="2">
    <source>
        <dbReference type="EMBL" id="KAL3860174.1"/>
    </source>
</evidence>
<dbReference type="Proteomes" id="UP001634394">
    <property type="component" value="Unassembled WGS sequence"/>
</dbReference>
<evidence type="ECO:0000256" key="1">
    <source>
        <dbReference type="SAM" id="SignalP"/>
    </source>
</evidence>
<sequence length="171" mass="19199">MYHTKLVLSLFLALCVNGVHIVQKSFRLCQASSSRESIGNRARSYIGNQTCHVTGANTSKCNIFVVDVLKEESCPVPNRWFWRYSPIGAEEWADSKSLYLSMSLCWERCNNPEKGNAKATEGHVGIVSGYRNTTSASAAADPQGLIVENDWGFRSGQNPTCWRYLHKRFLC</sequence>
<name>A0ABD3VF04_SINWO</name>
<organism evidence="2 3">
    <name type="scientific">Sinanodonta woodiana</name>
    <name type="common">Chinese pond mussel</name>
    <name type="synonym">Anodonta woodiana</name>
    <dbReference type="NCBI Taxonomy" id="1069815"/>
    <lineage>
        <taxon>Eukaryota</taxon>
        <taxon>Metazoa</taxon>
        <taxon>Spiralia</taxon>
        <taxon>Lophotrochozoa</taxon>
        <taxon>Mollusca</taxon>
        <taxon>Bivalvia</taxon>
        <taxon>Autobranchia</taxon>
        <taxon>Heteroconchia</taxon>
        <taxon>Palaeoheterodonta</taxon>
        <taxon>Unionida</taxon>
        <taxon>Unionoidea</taxon>
        <taxon>Unionidae</taxon>
        <taxon>Unioninae</taxon>
        <taxon>Sinanodonta</taxon>
    </lineage>
</organism>
<accession>A0ABD3VF04</accession>
<dbReference type="EMBL" id="JBJQND010000012">
    <property type="protein sequence ID" value="KAL3860174.1"/>
    <property type="molecule type" value="Genomic_DNA"/>
</dbReference>